<protein>
    <submittedName>
        <fullName evidence="5">Group III truncated hemoglobin</fullName>
    </submittedName>
</protein>
<dbReference type="Gene3D" id="1.10.490.10">
    <property type="entry name" value="Globins"/>
    <property type="match status" value="1"/>
</dbReference>
<dbReference type="InterPro" id="IPR009050">
    <property type="entry name" value="Globin-like_sf"/>
</dbReference>
<keyword evidence="4" id="KW-0408">Iron</keyword>
<evidence type="ECO:0000256" key="3">
    <source>
        <dbReference type="ARBA" id="ARBA00022723"/>
    </source>
</evidence>
<name>A0ABV6CHT9_9RHOB</name>
<keyword evidence="3" id="KW-0479">Metal-binding</keyword>
<dbReference type="Pfam" id="PF01152">
    <property type="entry name" value="Bac_globin"/>
    <property type="match status" value="1"/>
</dbReference>
<keyword evidence="1" id="KW-0813">Transport</keyword>
<evidence type="ECO:0000256" key="1">
    <source>
        <dbReference type="ARBA" id="ARBA00022448"/>
    </source>
</evidence>
<dbReference type="EMBL" id="JBHLWQ010000071">
    <property type="protein sequence ID" value="MFC0200325.1"/>
    <property type="molecule type" value="Genomic_DNA"/>
</dbReference>
<organism evidence="5 6">
    <name type="scientific">Paracoccus rhizosphaerae</name>
    <dbReference type="NCBI Taxonomy" id="1133347"/>
    <lineage>
        <taxon>Bacteria</taxon>
        <taxon>Pseudomonadati</taxon>
        <taxon>Pseudomonadota</taxon>
        <taxon>Alphaproteobacteria</taxon>
        <taxon>Rhodobacterales</taxon>
        <taxon>Paracoccaceae</taxon>
        <taxon>Paracoccus</taxon>
    </lineage>
</organism>
<dbReference type="Proteomes" id="UP001589795">
    <property type="component" value="Unassembled WGS sequence"/>
</dbReference>
<dbReference type="InterPro" id="IPR012292">
    <property type="entry name" value="Globin/Proto"/>
</dbReference>
<dbReference type="RefSeq" id="WP_265508833.1">
    <property type="nucleotide sequence ID" value="NZ_JAOTBE010000121.1"/>
</dbReference>
<accession>A0ABV6CHT9</accession>
<gene>
    <name evidence="5" type="ORF">ACFFIZ_08315</name>
</gene>
<proteinExistence type="predicted"/>
<evidence type="ECO:0000313" key="6">
    <source>
        <dbReference type="Proteomes" id="UP001589795"/>
    </source>
</evidence>
<dbReference type="CDD" id="cd08916">
    <property type="entry name" value="TrHb3_P"/>
    <property type="match status" value="1"/>
</dbReference>
<dbReference type="SUPFAM" id="SSF46458">
    <property type="entry name" value="Globin-like"/>
    <property type="match status" value="1"/>
</dbReference>
<sequence length="152" mass="16911">MSNAVAQLGSLQSMRPAITADLMAQTGLDECWLTELVHRFYIKVRADAVLGPIFAERIVDWEPHLERMVAFWSSVALMTGRYHGAPVPKHVSLPVTWSHFERWLTLFRETAIETCSPAGAAHVIERAERIARSLNMAVEGAQSASDTAPNLR</sequence>
<dbReference type="InterPro" id="IPR001486">
    <property type="entry name" value="Hemoglobin_trunc"/>
</dbReference>
<reference evidence="5 6" key="1">
    <citation type="submission" date="2024-09" db="EMBL/GenBank/DDBJ databases">
        <authorList>
            <person name="Sun Q."/>
            <person name="Mori K."/>
        </authorList>
    </citation>
    <scope>NUCLEOTIDE SEQUENCE [LARGE SCALE GENOMIC DNA]</scope>
    <source>
        <strain evidence="5 6">CCM 7904</strain>
    </source>
</reference>
<evidence type="ECO:0000256" key="4">
    <source>
        <dbReference type="ARBA" id="ARBA00023004"/>
    </source>
</evidence>
<evidence type="ECO:0000313" key="5">
    <source>
        <dbReference type="EMBL" id="MFC0200325.1"/>
    </source>
</evidence>
<comment type="caution">
    <text evidence="5">The sequence shown here is derived from an EMBL/GenBank/DDBJ whole genome shotgun (WGS) entry which is preliminary data.</text>
</comment>
<evidence type="ECO:0000256" key="2">
    <source>
        <dbReference type="ARBA" id="ARBA00022617"/>
    </source>
</evidence>
<keyword evidence="6" id="KW-1185">Reference proteome</keyword>
<keyword evidence="2" id="KW-0349">Heme</keyword>